<feature type="binding site" evidence="6">
    <location>
        <position position="172"/>
    </location>
    <ligand>
        <name>Mg(2+)</name>
        <dbReference type="ChEBI" id="CHEBI:18420"/>
        <label>1</label>
        <note>catalytic</note>
    </ligand>
</feature>
<proteinExistence type="inferred from homology"/>
<keyword evidence="8" id="KW-1185">Reference proteome</keyword>
<protein>
    <recommendedName>
        <fullName evidence="9">PAP-specific phosphatase, mitochondrial</fullName>
    </recommendedName>
</protein>
<dbReference type="InterPro" id="IPR051090">
    <property type="entry name" value="Inositol_monoP_superfamily"/>
</dbReference>
<dbReference type="GO" id="GO:0046872">
    <property type="term" value="F:metal ion binding"/>
    <property type="evidence" value="ECO:0007669"/>
    <property type="project" value="UniProtKB-KW"/>
</dbReference>
<keyword evidence="5 6" id="KW-0460">Magnesium</keyword>
<evidence type="ECO:0000256" key="2">
    <source>
        <dbReference type="ARBA" id="ARBA00009759"/>
    </source>
</evidence>
<dbReference type="GO" id="GO:0000103">
    <property type="term" value="P:sulfate assimilation"/>
    <property type="evidence" value="ECO:0007669"/>
    <property type="project" value="TreeGrafter"/>
</dbReference>
<dbReference type="AlphaFoldDB" id="A0A151T7F3"/>
<evidence type="ECO:0008006" key="9">
    <source>
        <dbReference type="Google" id="ProtNLM"/>
    </source>
</evidence>
<feature type="binding site" evidence="6">
    <location>
        <position position="175"/>
    </location>
    <ligand>
        <name>Mg(2+)</name>
        <dbReference type="ChEBI" id="CHEBI:18420"/>
        <label>1</label>
        <note>catalytic</note>
    </ligand>
</feature>
<sequence>MAMAMDILGSHVLGLRYFESSRTRTTWRFNVRATLPFPHQNAKHYKELQAAVDVVHRACNLCLNVKSSLLSTHGKVLEKNDHTPVTVADFGVQALISLELNKLFPSIPLVAEEDSAFVRSSNLADTVLNAVTATASSTCKPLTQDDVLDAIDRGGKDAFVFGPKPATYWVLDPIDGTRGFLKASRALYVVGLALVVEGEVVIGVMGCPNWEEDLSEISSAEIEEGWDSLRGSGAVMIAHKGCGTWMKSLNSQLKSPGVWTRCFVDGSDIIHKARFCIPDSQTWESLPLSSLFSATNKADNVGSNQIHLLRTCCGSLCKYLMVASGRASIFIQQAKQKTIIKAWDHAVGLICIHEAGGKVTDWKGSEIDLAVDHVGRRFLFPSGGFLVTNGNLHNQILQIIHQTSIV</sequence>
<accession>A0A151T7F3</accession>
<dbReference type="GO" id="GO:0008441">
    <property type="term" value="F:3'(2'),5'-bisphosphate nucleotidase activity"/>
    <property type="evidence" value="ECO:0007669"/>
    <property type="project" value="TreeGrafter"/>
</dbReference>
<dbReference type="PANTHER" id="PTHR43200">
    <property type="entry name" value="PHOSPHATASE"/>
    <property type="match status" value="1"/>
</dbReference>
<dbReference type="InterPro" id="IPR000760">
    <property type="entry name" value="Inositol_monophosphatase-like"/>
</dbReference>
<feature type="binding site" evidence="6">
    <location>
        <position position="344"/>
    </location>
    <ligand>
        <name>Mg(2+)</name>
        <dbReference type="ChEBI" id="CHEBI:18420"/>
        <label>1</label>
        <note>catalytic</note>
    </ligand>
</feature>
<dbReference type="Pfam" id="PF00459">
    <property type="entry name" value="Inositol_P"/>
    <property type="match status" value="1"/>
</dbReference>
<organism evidence="7 8">
    <name type="scientific">Cajanus cajan</name>
    <name type="common">Pigeon pea</name>
    <name type="synonym">Cajanus indicus</name>
    <dbReference type="NCBI Taxonomy" id="3821"/>
    <lineage>
        <taxon>Eukaryota</taxon>
        <taxon>Viridiplantae</taxon>
        <taxon>Streptophyta</taxon>
        <taxon>Embryophyta</taxon>
        <taxon>Tracheophyta</taxon>
        <taxon>Spermatophyta</taxon>
        <taxon>Magnoliopsida</taxon>
        <taxon>eudicotyledons</taxon>
        <taxon>Gunneridae</taxon>
        <taxon>Pentapetalae</taxon>
        <taxon>rosids</taxon>
        <taxon>fabids</taxon>
        <taxon>Fabales</taxon>
        <taxon>Fabaceae</taxon>
        <taxon>Papilionoideae</taxon>
        <taxon>50 kb inversion clade</taxon>
        <taxon>NPAAA clade</taxon>
        <taxon>indigoferoid/millettioid clade</taxon>
        <taxon>Phaseoleae</taxon>
        <taxon>Cajanus</taxon>
    </lineage>
</organism>
<dbReference type="PANTHER" id="PTHR43200:SF4">
    <property type="entry name" value="PAP-SPECIFIC PHOSPHATASE, MITOCHONDRIAL-RELATED"/>
    <property type="match status" value="1"/>
</dbReference>
<evidence type="ECO:0000313" key="8">
    <source>
        <dbReference type="Proteomes" id="UP000075243"/>
    </source>
</evidence>
<evidence type="ECO:0000256" key="6">
    <source>
        <dbReference type="PIRSR" id="PIRSR600760-2"/>
    </source>
</evidence>
<dbReference type="FunFam" id="3.30.540.10:FF:000022">
    <property type="entry name" value="Putative PAP-specific phosphatase, mitochondrial"/>
    <property type="match status" value="1"/>
</dbReference>
<evidence type="ECO:0000256" key="3">
    <source>
        <dbReference type="ARBA" id="ARBA00022723"/>
    </source>
</evidence>
<dbReference type="OrthoDB" id="411145at2759"/>
<keyword evidence="3 6" id="KW-0479">Metal-binding</keyword>
<dbReference type="SUPFAM" id="SSF56655">
    <property type="entry name" value="Carbohydrate phosphatase"/>
    <property type="match status" value="1"/>
</dbReference>
<dbReference type="EMBL" id="CM003610">
    <property type="protein sequence ID" value="KYP62988.1"/>
    <property type="molecule type" value="Genomic_DNA"/>
</dbReference>
<dbReference type="Gene3D" id="3.40.190.80">
    <property type="match status" value="1"/>
</dbReference>
<dbReference type="STRING" id="3821.A0A151T7F3"/>
<evidence type="ECO:0000313" key="7">
    <source>
        <dbReference type="EMBL" id="KYP62988.1"/>
    </source>
</evidence>
<dbReference type="Gene3D" id="3.30.540.10">
    <property type="entry name" value="Fructose-1,6-Bisphosphatase, subunit A, domain 1"/>
    <property type="match status" value="1"/>
</dbReference>
<feature type="binding site" evidence="6">
    <location>
        <position position="174"/>
    </location>
    <ligand>
        <name>Mg(2+)</name>
        <dbReference type="ChEBI" id="CHEBI:18420"/>
        <label>1</label>
        <note>catalytic</note>
    </ligand>
</feature>
<gene>
    <name evidence="7" type="ORF">KK1_017549</name>
</gene>
<dbReference type="PROSITE" id="PS00629">
    <property type="entry name" value="IMP_1"/>
    <property type="match status" value="1"/>
</dbReference>
<dbReference type="InterPro" id="IPR020583">
    <property type="entry name" value="Inositol_monoP_metal-BS"/>
</dbReference>
<evidence type="ECO:0000256" key="5">
    <source>
        <dbReference type="ARBA" id="ARBA00022842"/>
    </source>
</evidence>
<comment type="cofactor">
    <cofactor evidence="1 6">
        <name>Mg(2+)</name>
        <dbReference type="ChEBI" id="CHEBI:18420"/>
    </cofactor>
</comment>
<comment type="similarity">
    <text evidence="2">Belongs to the inositol monophosphatase superfamily.</text>
</comment>
<dbReference type="Gramene" id="C.cajan_17044.t">
    <property type="protein sequence ID" value="C.cajan_17044.t"/>
    <property type="gene ID" value="C.cajan_17044"/>
</dbReference>
<dbReference type="OMA" id="EGCIFFA"/>
<name>A0A151T7F3_CAJCA</name>
<feature type="binding site" evidence="6">
    <location>
        <position position="112"/>
    </location>
    <ligand>
        <name>Mg(2+)</name>
        <dbReference type="ChEBI" id="CHEBI:18420"/>
        <label>1</label>
        <note>catalytic</note>
    </ligand>
</feature>
<dbReference type="Proteomes" id="UP000075243">
    <property type="component" value="Chromosome 8"/>
</dbReference>
<evidence type="ECO:0000256" key="4">
    <source>
        <dbReference type="ARBA" id="ARBA00022801"/>
    </source>
</evidence>
<evidence type="ECO:0000256" key="1">
    <source>
        <dbReference type="ARBA" id="ARBA00001946"/>
    </source>
</evidence>
<keyword evidence="4" id="KW-0378">Hydrolase</keyword>
<reference evidence="7 8" key="1">
    <citation type="journal article" date="2012" name="Nat. Biotechnol.">
        <title>Draft genome sequence of pigeonpea (Cajanus cajan), an orphan legume crop of resource-poor farmers.</title>
        <authorList>
            <person name="Varshney R.K."/>
            <person name="Chen W."/>
            <person name="Li Y."/>
            <person name="Bharti A.K."/>
            <person name="Saxena R.K."/>
            <person name="Schlueter J.A."/>
            <person name="Donoghue M.T."/>
            <person name="Azam S."/>
            <person name="Fan G."/>
            <person name="Whaley A.M."/>
            <person name="Farmer A.D."/>
            <person name="Sheridan J."/>
            <person name="Iwata A."/>
            <person name="Tuteja R."/>
            <person name="Penmetsa R.V."/>
            <person name="Wu W."/>
            <person name="Upadhyaya H.D."/>
            <person name="Yang S.P."/>
            <person name="Shah T."/>
            <person name="Saxena K.B."/>
            <person name="Michael T."/>
            <person name="McCombie W.R."/>
            <person name="Yang B."/>
            <person name="Zhang G."/>
            <person name="Yang H."/>
            <person name="Wang J."/>
            <person name="Spillane C."/>
            <person name="Cook D.R."/>
            <person name="May G.D."/>
            <person name="Xu X."/>
            <person name="Jackson S.A."/>
        </authorList>
    </citation>
    <scope>NUCLEOTIDE SEQUENCE [LARGE SCALE GENOMIC DNA]</scope>
    <source>
        <strain evidence="8">cv. Asha</strain>
    </source>
</reference>
<dbReference type="CDD" id="cd01517">
    <property type="entry name" value="PAP_phosphatase"/>
    <property type="match status" value="1"/>
</dbReference>